<comment type="caution">
    <text evidence="2">The sequence shown here is derived from an EMBL/GenBank/DDBJ whole genome shotgun (WGS) entry which is preliminary data.</text>
</comment>
<feature type="region of interest" description="Disordered" evidence="1">
    <location>
        <begin position="1"/>
        <end position="24"/>
    </location>
</feature>
<evidence type="ECO:0000313" key="2">
    <source>
        <dbReference type="EMBL" id="KIG11659.1"/>
    </source>
</evidence>
<dbReference type="AntiFam" id="ANF00248">
    <property type="entry name" value="Shadow ORF (opposite ppsD)"/>
</dbReference>
<organism evidence="2 3">
    <name type="scientific">Enhygromyxa salina</name>
    <dbReference type="NCBI Taxonomy" id="215803"/>
    <lineage>
        <taxon>Bacteria</taxon>
        <taxon>Pseudomonadati</taxon>
        <taxon>Myxococcota</taxon>
        <taxon>Polyangia</taxon>
        <taxon>Nannocystales</taxon>
        <taxon>Nannocystaceae</taxon>
        <taxon>Enhygromyxa</taxon>
    </lineage>
</organism>
<feature type="region of interest" description="Disordered" evidence="1">
    <location>
        <begin position="247"/>
        <end position="266"/>
    </location>
</feature>
<dbReference type="Proteomes" id="UP000031599">
    <property type="component" value="Unassembled WGS sequence"/>
</dbReference>
<feature type="compositionally biased region" description="Basic and acidic residues" evidence="1">
    <location>
        <begin position="490"/>
        <end position="509"/>
    </location>
</feature>
<feature type="compositionally biased region" description="Basic and acidic residues" evidence="1">
    <location>
        <begin position="443"/>
        <end position="453"/>
    </location>
</feature>
<reference evidence="2 3" key="1">
    <citation type="submission" date="2014-12" db="EMBL/GenBank/DDBJ databases">
        <title>Genome assembly of Enhygromyxa salina DSM 15201.</title>
        <authorList>
            <person name="Sharma G."/>
            <person name="Subramanian S."/>
        </authorList>
    </citation>
    <scope>NUCLEOTIDE SEQUENCE [LARGE SCALE GENOMIC DNA]</scope>
    <source>
        <strain evidence="2 3">DSM 15201</strain>
    </source>
</reference>
<evidence type="ECO:0000256" key="1">
    <source>
        <dbReference type="SAM" id="MobiDB-lite"/>
    </source>
</evidence>
<evidence type="ECO:0000313" key="3">
    <source>
        <dbReference type="Proteomes" id="UP000031599"/>
    </source>
</evidence>
<protein>
    <submittedName>
        <fullName evidence="2">Uncharacterized protein</fullName>
    </submittedName>
</protein>
<feature type="region of interest" description="Disordered" evidence="1">
    <location>
        <begin position="408"/>
        <end position="528"/>
    </location>
</feature>
<dbReference type="AlphaFoldDB" id="A0A0C1Z2J9"/>
<accession>A0A0C1Z2J9</accession>
<dbReference type="EMBL" id="JMCC02000207">
    <property type="protein sequence ID" value="KIG11659.1"/>
    <property type="molecule type" value="Genomic_DNA"/>
</dbReference>
<proteinExistence type="predicted"/>
<feature type="compositionally biased region" description="Basic and acidic residues" evidence="1">
    <location>
        <begin position="10"/>
        <end position="24"/>
    </location>
</feature>
<sequence length="1107" mass="117878">MLVGVDGEDLAQRTREQPLDRGHALAGRERANTCGGETLEHALALAVTARVPVPQVEHADRKPDAIRHVQRERVGEGAARRVAGLAVVALERDPRRVEQREVEGLATQGAQQRPGRVRLGLERRAQLGLVELARHLLDQDHGRVDDPVEGAKRLLGLVHGPGDRRGLGRVEREVAQLGTRGLELGQLRPAARVERGSPDDHELRGVALGEVAAGVTTHRPEPADDHVHAAAPQRDLGVVELDALEHPLPPRPSAQAHRCGPRPRGLGHDLRRHLCVLRAADVDEPDLEARQLFGEDHGEADEPGRPGARGLASRERIDVTRHDLQPQPTGHDAATIERADQLEQRDHGPIHPPAQGRAVLDRCGARRRDEVDELGRNALGQARIEGRGLEAPGPDLEAHELGAAVGPLDADGERSVEPLPDQQHAPDRLRPVLGRAGDPPRPAADRGVRRARAELGLAVAEPDEADLDGPTRVGEAELAASRAGLADVDPAPRGHRTEQLDAVDREGQHRSRLSRASADQHRREAVQGGVEDPRVQGVLGLDRRRAEAREDLVVPDPQLLDPTEEGPIVQAHAVEHGVEGGPGWPTLERALQPLDGERGRTRATVDEPPLRAQLAARTAQLVASSIELDLALPEPGTALDRDAQRPEPADIGEHPAVEAAAGLGDEIEVADAREDRAPVDDMIAEHRLARVELPAPDPRLLALGLDLGLDRQRSSRLRAPLDPVADALERVRGQGHALGAPLAPLLEIVDLGPVEADAADPHPRQQLQVAGADLGGEKFGAAGARRQHVGQGRPRGDASVNDLGPVLAATEGREGRGCAGEIAGDEGQALGQGLPTDAQRVADIGEPTREPALGVTFQGRADRRSVAAQPVLVAGRDQHQLGPGRRAGLGRREVLLDDHVSVGPARAERADGGPARDQPARCVATLGPRRRLALDSKRRARKIDERVEPLGVERRQQHALAQLQRDLGQSGDTGRPLEVADRRLDRSEGTKTELVGVLGEGLGEAGVLDRIAERGPGPVGLDAADRPRVDPGAGQGLLDESLLRVGVGHGEAARAPAVVDGRRTDHRVDRVSVAHGLGQPLEHDRAHALTGHVAAGVGPERAAASVG</sequence>
<gene>
    <name evidence="2" type="ORF">DB30_02888</name>
</gene>
<name>A0A0C1Z2J9_9BACT</name>